<dbReference type="GO" id="GO:0003697">
    <property type="term" value="F:single-stranded DNA binding"/>
    <property type="evidence" value="ECO:0007669"/>
    <property type="project" value="TreeGrafter"/>
</dbReference>
<feature type="region of interest" description="Disordered" evidence="6">
    <location>
        <begin position="617"/>
        <end position="707"/>
    </location>
</feature>
<dbReference type="GO" id="GO:0003684">
    <property type="term" value="F:damaged DNA binding"/>
    <property type="evidence" value="ECO:0007669"/>
    <property type="project" value="InterPro"/>
</dbReference>
<keyword evidence="3" id="KW-0227">DNA damage</keyword>
<evidence type="ECO:0000256" key="3">
    <source>
        <dbReference type="ARBA" id="ARBA00022763"/>
    </source>
</evidence>
<evidence type="ECO:0000256" key="5">
    <source>
        <dbReference type="ARBA" id="ARBA00023242"/>
    </source>
</evidence>
<accession>A0AAW1T6G9</accession>
<dbReference type="Pfam" id="PF10405">
    <property type="entry name" value="BHD_3"/>
    <property type="match status" value="1"/>
</dbReference>
<evidence type="ECO:0000313" key="9">
    <source>
        <dbReference type="EMBL" id="KAK9864151.1"/>
    </source>
</evidence>
<keyword evidence="4" id="KW-0234">DNA repair</keyword>
<dbReference type="SUPFAM" id="SSF54001">
    <property type="entry name" value="Cysteine proteinases"/>
    <property type="match status" value="1"/>
</dbReference>
<feature type="region of interest" description="Disordered" evidence="6">
    <location>
        <begin position="100"/>
        <end position="162"/>
    </location>
</feature>
<dbReference type="InterPro" id="IPR018326">
    <property type="entry name" value="Rad4_beta-hairpin_dom1"/>
</dbReference>
<evidence type="ECO:0000259" key="7">
    <source>
        <dbReference type="SMART" id="SM01030"/>
    </source>
</evidence>
<dbReference type="InterPro" id="IPR038765">
    <property type="entry name" value="Papain-like_cys_pep_sf"/>
</dbReference>
<dbReference type="InterPro" id="IPR004583">
    <property type="entry name" value="DNA_repair_Rad4"/>
</dbReference>
<name>A0AAW1T6G9_9CHLO</name>
<dbReference type="InterPro" id="IPR018328">
    <property type="entry name" value="Rad4_beta-hairpin_dom3"/>
</dbReference>
<dbReference type="InterPro" id="IPR036985">
    <property type="entry name" value="Transglutaminase-like_sf"/>
</dbReference>
<dbReference type="Pfam" id="PF10403">
    <property type="entry name" value="BHD_1"/>
    <property type="match status" value="1"/>
</dbReference>
<dbReference type="SMART" id="SM01030">
    <property type="entry name" value="BHD_1"/>
    <property type="match status" value="1"/>
</dbReference>
<proteinExistence type="inferred from homology"/>
<evidence type="ECO:0000259" key="8">
    <source>
        <dbReference type="SMART" id="SM01032"/>
    </source>
</evidence>
<feature type="compositionally biased region" description="Low complexity" evidence="6">
    <location>
        <begin position="28"/>
        <end position="41"/>
    </location>
</feature>
<dbReference type="InterPro" id="IPR018325">
    <property type="entry name" value="Rad4/PNGase_transGLS-fold"/>
</dbReference>
<feature type="domain" description="Rad4 beta-hairpin" evidence="7">
    <location>
        <begin position="314"/>
        <end position="365"/>
    </location>
</feature>
<dbReference type="Gene3D" id="3.30.70.2460">
    <property type="entry name" value="Rad4, beta-hairpin domain BHD3"/>
    <property type="match status" value="1"/>
</dbReference>
<dbReference type="EMBL" id="JALJOV010000387">
    <property type="protein sequence ID" value="KAK9864151.1"/>
    <property type="molecule type" value="Genomic_DNA"/>
</dbReference>
<feature type="compositionally biased region" description="Basic residues" evidence="6">
    <location>
        <begin position="113"/>
        <end position="122"/>
    </location>
</feature>
<dbReference type="GO" id="GO:0071942">
    <property type="term" value="C:XPC complex"/>
    <property type="evidence" value="ECO:0007669"/>
    <property type="project" value="TreeGrafter"/>
</dbReference>
<sequence length="707" mass="76425">MATKKQRLVVSPAQEARLKRDQATTDQAASKAEPDAPAAPSAHEDPAKGLQGVIDRLQVVAEERAGTAEEIAAVFVAALRALGLLVRFVRILEASPLRPTLRSSQPWVPQHARQQRGSRKKPPTTTLDLPSPPKGAAADGTGEPNGHDANQSAEQSAGGWQRGEGVGQVWAEVYCDSADMGKWVHVDPHLGWVDMPERVETATVRGGPIAYIVGCLGGGAKDITQRYVSSYVTAEKHRDGLWWDETLRPLRAHQVAATRHHEAQHPQAGPSSTSAPAAGQPQAAPSHAQAVTVKEEEMRSQREDAELQQRVALEKRGMPTTVDGFKVHPMYVLERHIGKYQALAPGTKKSGLHRGEAFFHRTALSELHTADRWQREGREVLPEARDTPAKINRRRGFKLPPGMDGKAAAGKEDPGPEATGVSETQGLPEEGMTKLYGQWQTRPWAAPVAAGGLVPKNERGNVHAPPFAAALPVGTVHLQMPRLGPVCRRLGVDYAAAMTGFEIRAGRSVPTIDGVVICKENEPMVLEAYIEDERKREEAIQRKRMEAASATWRALLKAIWSRMRVRANYGPPAENSTGSKRATFAPNEAACKPEDMHAALKGQEPLEVDLTEANALPAEPGEDGAQAGHSSDTDGADHLHASEAGQSGDVPADVPQKSRGWRGSAKKVTQQPTAKRKGTKKDAEDQPQEQQLQRAAGNGVHVETEEI</sequence>
<dbReference type="Gene3D" id="3.90.260.10">
    <property type="entry name" value="Transglutaminase-like"/>
    <property type="match status" value="1"/>
</dbReference>
<evidence type="ECO:0000256" key="2">
    <source>
        <dbReference type="ARBA" id="ARBA00009525"/>
    </source>
</evidence>
<dbReference type="GO" id="GO:0006298">
    <property type="term" value="P:mismatch repair"/>
    <property type="evidence" value="ECO:0007669"/>
    <property type="project" value="TreeGrafter"/>
</dbReference>
<gene>
    <name evidence="9" type="ORF">WJX84_011641</name>
</gene>
<dbReference type="GO" id="GO:0006289">
    <property type="term" value="P:nucleotide-excision repair"/>
    <property type="evidence" value="ECO:0007669"/>
    <property type="project" value="InterPro"/>
</dbReference>
<comment type="similarity">
    <text evidence="2">Belongs to the XPC family.</text>
</comment>
<dbReference type="AlphaFoldDB" id="A0AAW1T6G9"/>
<feature type="compositionally biased region" description="Basic and acidic residues" evidence="6">
    <location>
        <begin position="293"/>
        <end position="305"/>
    </location>
</feature>
<feature type="compositionally biased region" description="Basic and acidic residues" evidence="6">
    <location>
        <begin position="631"/>
        <end position="641"/>
    </location>
</feature>
<comment type="subcellular location">
    <subcellularLocation>
        <location evidence="1">Nucleus</location>
    </subcellularLocation>
</comment>
<feature type="compositionally biased region" description="Low complexity" evidence="6">
    <location>
        <begin position="266"/>
        <end position="290"/>
    </location>
</feature>
<dbReference type="InterPro" id="IPR042488">
    <property type="entry name" value="Rad4_BHD3_sf"/>
</dbReference>
<evidence type="ECO:0000256" key="4">
    <source>
        <dbReference type="ARBA" id="ARBA00023204"/>
    </source>
</evidence>
<feature type="region of interest" description="Disordered" evidence="6">
    <location>
        <begin position="393"/>
        <end position="429"/>
    </location>
</feature>
<evidence type="ECO:0000256" key="1">
    <source>
        <dbReference type="ARBA" id="ARBA00004123"/>
    </source>
</evidence>
<dbReference type="InterPro" id="IPR018327">
    <property type="entry name" value="BHD_2"/>
</dbReference>
<dbReference type="Pfam" id="PF10404">
    <property type="entry name" value="BHD_2"/>
    <property type="match status" value="1"/>
</dbReference>
<comment type="caution">
    <text evidence="9">The sequence shown here is derived from an EMBL/GenBank/DDBJ whole genome shotgun (WGS) entry which is preliminary data.</text>
</comment>
<dbReference type="SMART" id="SM01032">
    <property type="entry name" value="BHD_3"/>
    <property type="match status" value="1"/>
</dbReference>
<dbReference type="GO" id="GO:0000111">
    <property type="term" value="C:nucleotide-excision repair factor 2 complex"/>
    <property type="evidence" value="ECO:0007669"/>
    <property type="project" value="TreeGrafter"/>
</dbReference>
<feature type="domain" description="Rad4 beta-hairpin" evidence="8">
    <location>
        <begin position="454"/>
        <end position="529"/>
    </location>
</feature>
<reference evidence="9 10" key="1">
    <citation type="journal article" date="2024" name="Nat. Commun.">
        <title>Phylogenomics reveals the evolutionary origins of lichenization in chlorophyte algae.</title>
        <authorList>
            <person name="Puginier C."/>
            <person name="Libourel C."/>
            <person name="Otte J."/>
            <person name="Skaloud P."/>
            <person name="Haon M."/>
            <person name="Grisel S."/>
            <person name="Petersen M."/>
            <person name="Berrin J.G."/>
            <person name="Delaux P.M."/>
            <person name="Dal Grande F."/>
            <person name="Keller J."/>
        </authorList>
    </citation>
    <scope>NUCLEOTIDE SEQUENCE [LARGE SCALE GENOMIC DNA]</scope>
    <source>
        <strain evidence="9 10">SAG 2523</strain>
    </source>
</reference>
<organism evidence="9 10">
    <name type="scientific">Apatococcus fuscideae</name>
    <dbReference type="NCBI Taxonomy" id="2026836"/>
    <lineage>
        <taxon>Eukaryota</taxon>
        <taxon>Viridiplantae</taxon>
        <taxon>Chlorophyta</taxon>
        <taxon>core chlorophytes</taxon>
        <taxon>Trebouxiophyceae</taxon>
        <taxon>Chlorellales</taxon>
        <taxon>Chlorellaceae</taxon>
        <taxon>Apatococcus</taxon>
    </lineage>
</organism>
<dbReference type="PANTHER" id="PTHR12135:SF0">
    <property type="entry name" value="DNA REPAIR PROTEIN COMPLEMENTING XP-C CELLS"/>
    <property type="match status" value="1"/>
</dbReference>
<dbReference type="Gene3D" id="2.20.20.110">
    <property type="entry name" value="Rad4, beta-hairpin domain BHD1"/>
    <property type="match status" value="1"/>
</dbReference>
<keyword evidence="5" id="KW-0539">Nucleus</keyword>
<dbReference type="PANTHER" id="PTHR12135">
    <property type="entry name" value="DNA REPAIR PROTEIN XP-C / RAD4"/>
    <property type="match status" value="1"/>
</dbReference>
<evidence type="ECO:0000313" key="10">
    <source>
        <dbReference type="Proteomes" id="UP001485043"/>
    </source>
</evidence>
<feature type="region of interest" description="Disordered" evidence="6">
    <location>
        <begin position="1"/>
        <end position="48"/>
    </location>
</feature>
<feature type="region of interest" description="Disordered" evidence="6">
    <location>
        <begin position="256"/>
        <end position="305"/>
    </location>
</feature>
<protein>
    <submittedName>
        <fullName evidence="9">Uncharacterized protein</fullName>
    </submittedName>
</protein>
<dbReference type="GO" id="GO:0005737">
    <property type="term" value="C:cytoplasm"/>
    <property type="evidence" value="ECO:0007669"/>
    <property type="project" value="TreeGrafter"/>
</dbReference>
<dbReference type="Pfam" id="PF03835">
    <property type="entry name" value="Rad4"/>
    <property type="match status" value="1"/>
</dbReference>
<dbReference type="Proteomes" id="UP001485043">
    <property type="component" value="Unassembled WGS sequence"/>
</dbReference>
<keyword evidence="10" id="KW-1185">Reference proteome</keyword>
<evidence type="ECO:0000256" key="6">
    <source>
        <dbReference type="SAM" id="MobiDB-lite"/>
    </source>
</evidence>